<evidence type="ECO:0000259" key="4">
    <source>
        <dbReference type="PROSITE" id="PS50893"/>
    </source>
</evidence>
<sequence>MELTINNLKKSFGNLKVLDSLNLIFKPNKVYCIFGPSGCGKTTLFNIIAGILPADGGEIKGLEGKKISYVFQEDRLLPWATVEENILFVLESHYKKEEAKKLSDKYISLVNLSEFKNHYPHELSGGMKQRVCIARALAFRGDILIMDEPFKGLHLELKKSLMDYIINYLKENNKAVFFITHDIDEALYLGDCIYVFSGPPIKLKKEIEIKIPPDERKKDKEYMEKLKEEIINFDF</sequence>
<dbReference type="PROSITE" id="PS00211">
    <property type="entry name" value="ABC_TRANSPORTER_1"/>
    <property type="match status" value="1"/>
</dbReference>
<feature type="domain" description="ABC transporter" evidence="4">
    <location>
        <begin position="3"/>
        <end position="223"/>
    </location>
</feature>
<name>A0A2K9EC61_9FIRM</name>
<gene>
    <name evidence="5" type="primary">cmpD2</name>
    <name evidence="5" type="ORF">HVS_09090</name>
</gene>
<accession>A0A2K9EC61</accession>
<protein>
    <submittedName>
        <fullName evidence="5">Bicarbonate transport ATP-binding protein CmpD</fullName>
        <ecNumber evidence="5">3.6.3.-</ecNumber>
    </submittedName>
</protein>
<dbReference type="GO" id="GO:0016887">
    <property type="term" value="F:ATP hydrolysis activity"/>
    <property type="evidence" value="ECO:0007669"/>
    <property type="project" value="InterPro"/>
</dbReference>
<evidence type="ECO:0000256" key="2">
    <source>
        <dbReference type="ARBA" id="ARBA00022741"/>
    </source>
</evidence>
<dbReference type="AlphaFoldDB" id="A0A2K9EC61"/>
<dbReference type="PANTHER" id="PTHR42781">
    <property type="entry name" value="SPERMIDINE/PUTRESCINE IMPORT ATP-BINDING PROTEIN POTA"/>
    <property type="match status" value="1"/>
</dbReference>
<evidence type="ECO:0000256" key="1">
    <source>
        <dbReference type="ARBA" id="ARBA00022448"/>
    </source>
</evidence>
<dbReference type="Gene3D" id="3.40.50.300">
    <property type="entry name" value="P-loop containing nucleotide triphosphate hydrolases"/>
    <property type="match status" value="1"/>
</dbReference>
<dbReference type="GO" id="GO:0005524">
    <property type="term" value="F:ATP binding"/>
    <property type="evidence" value="ECO:0007669"/>
    <property type="project" value="UniProtKB-KW"/>
</dbReference>
<dbReference type="SUPFAM" id="SSF52540">
    <property type="entry name" value="P-loop containing nucleoside triphosphate hydrolases"/>
    <property type="match status" value="1"/>
</dbReference>
<dbReference type="InterPro" id="IPR027417">
    <property type="entry name" value="P-loop_NTPase"/>
</dbReference>
<dbReference type="RefSeq" id="WP_235827668.1">
    <property type="nucleotide sequence ID" value="NZ_CP025197.1"/>
</dbReference>
<dbReference type="SMART" id="SM00382">
    <property type="entry name" value="AAA"/>
    <property type="match status" value="1"/>
</dbReference>
<keyword evidence="3 5" id="KW-0067">ATP-binding</keyword>
<dbReference type="InterPro" id="IPR003439">
    <property type="entry name" value="ABC_transporter-like_ATP-bd"/>
</dbReference>
<dbReference type="EMBL" id="CP025197">
    <property type="protein sequence ID" value="AUG57724.1"/>
    <property type="molecule type" value="Genomic_DNA"/>
</dbReference>
<keyword evidence="6" id="KW-1185">Reference proteome</keyword>
<proteinExistence type="predicted"/>
<evidence type="ECO:0000313" key="5">
    <source>
        <dbReference type="EMBL" id="AUG57724.1"/>
    </source>
</evidence>
<keyword evidence="1" id="KW-0813">Transport</keyword>
<dbReference type="InterPro" id="IPR017871">
    <property type="entry name" value="ABC_transporter-like_CS"/>
</dbReference>
<dbReference type="PROSITE" id="PS50893">
    <property type="entry name" value="ABC_TRANSPORTER_2"/>
    <property type="match status" value="1"/>
</dbReference>
<keyword evidence="5" id="KW-0378">Hydrolase</keyword>
<evidence type="ECO:0000256" key="3">
    <source>
        <dbReference type="ARBA" id="ARBA00022840"/>
    </source>
</evidence>
<dbReference type="EC" id="3.6.3.-" evidence="5"/>
<dbReference type="InterPro" id="IPR003593">
    <property type="entry name" value="AAA+_ATPase"/>
</dbReference>
<evidence type="ECO:0000313" key="6">
    <source>
        <dbReference type="Proteomes" id="UP000233534"/>
    </source>
</evidence>
<dbReference type="PANTHER" id="PTHR42781:SF8">
    <property type="entry name" value="BICARBONATE TRANSPORT ATP-BINDING PROTEIN CMPC"/>
    <property type="match status" value="1"/>
</dbReference>
<organism evidence="5 6">
    <name type="scientific">Acetivibrio saccincola</name>
    <dbReference type="NCBI Taxonomy" id="1677857"/>
    <lineage>
        <taxon>Bacteria</taxon>
        <taxon>Bacillati</taxon>
        <taxon>Bacillota</taxon>
        <taxon>Clostridia</taxon>
        <taxon>Eubacteriales</taxon>
        <taxon>Oscillospiraceae</taxon>
        <taxon>Acetivibrio</taxon>
    </lineage>
</organism>
<dbReference type="InterPro" id="IPR050093">
    <property type="entry name" value="ABC_SmlMolc_Importer"/>
</dbReference>
<dbReference type="Pfam" id="PF00005">
    <property type="entry name" value="ABC_tran"/>
    <property type="match status" value="1"/>
</dbReference>
<dbReference type="KEGG" id="hsc:HVS_09090"/>
<keyword evidence="2" id="KW-0547">Nucleotide-binding</keyword>
<reference evidence="5 6" key="1">
    <citation type="submission" date="2017-12" db="EMBL/GenBank/DDBJ databases">
        <title>Complete genome sequence of Herbivorax saccincola GGR1, a novel Cellulosome-producing hydrolytic bacterium in a thermophilic biogas plant, established by Illumina and Nanopore MinION sequencing.</title>
        <authorList>
            <person name="Pechtl A."/>
            <person name="Ruckert C."/>
            <person name="Koeck D.E."/>
            <person name="Maus I."/>
            <person name="Winkler A."/>
            <person name="Kalinowski J."/>
            <person name="Puhler A."/>
            <person name="Schwarz W.W."/>
            <person name="Zverlov V.V."/>
            <person name="Schluter A."/>
            <person name="Liebl W."/>
        </authorList>
    </citation>
    <scope>NUCLEOTIDE SEQUENCE [LARGE SCALE GENOMIC DNA]</scope>
    <source>
        <strain evidence="6">SR1</strain>
    </source>
</reference>
<dbReference type="Proteomes" id="UP000233534">
    <property type="component" value="Chromosome"/>
</dbReference>